<dbReference type="Proteomes" id="UP000001727">
    <property type="component" value="Chromosome"/>
</dbReference>
<dbReference type="EMBL" id="AM942444">
    <property type="protein sequence ID" value="CAQ05421.1"/>
    <property type="molecule type" value="Genomic_DNA"/>
</dbReference>
<dbReference type="STRING" id="504474.cu1461"/>
<evidence type="ECO:0000313" key="2">
    <source>
        <dbReference type="Proteomes" id="UP000001727"/>
    </source>
</evidence>
<reference evidence="1 2" key="1">
    <citation type="journal article" date="2008" name="J. Biotechnol.">
        <title>The lifestyle of Corynebacterium urealyticum derived from its complete genome sequence established by pyrosequencing.</title>
        <authorList>
            <person name="Tauch A."/>
            <person name="Trost E."/>
            <person name="Tilker A."/>
            <person name="Ludewig U."/>
            <person name="Schneiker S."/>
            <person name="Goesmann A."/>
            <person name="Arnold W."/>
            <person name="Bekel T."/>
            <person name="Brinkrolf K."/>
            <person name="Brune I."/>
            <person name="Goetker S."/>
            <person name="Kalinowski J."/>
            <person name="Kamp P.-B."/>
            <person name="Lobo F.P."/>
            <person name="Viehoever P."/>
            <person name="Weisshaar B."/>
            <person name="Soriano F."/>
            <person name="Droege M."/>
            <person name="Puehler A."/>
        </authorList>
    </citation>
    <scope>NUCLEOTIDE SEQUENCE [LARGE SCALE GENOMIC DNA]</scope>
    <source>
        <strain evidence="2">ATCC 43042 / DSM 7109</strain>
    </source>
</reference>
<name>B1VGW4_CORU7</name>
<dbReference type="KEGG" id="cur:cu1461"/>
<sequence length="73" mass="8132">MIFAQRISCSERKTAPHQLVADFSVQLTGSSSVARGGGTSLFLFSHRVRRNGYEVERYAVYKPKGQRAVVCLI</sequence>
<accession>B1VGW4</accession>
<proteinExistence type="predicted"/>
<gene>
    <name evidence="1" type="ordered locus">cu1461</name>
</gene>
<dbReference type="HOGENOM" id="CLU_2698390_0_0_11"/>
<organism evidence="1 2">
    <name type="scientific">Corynebacterium urealyticum (strain ATCC 43042 / DSM 7109)</name>
    <dbReference type="NCBI Taxonomy" id="504474"/>
    <lineage>
        <taxon>Bacteria</taxon>
        <taxon>Bacillati</taxon>
        <taxon>Actinomycetota</taxon>
        <taxon>Actinomycetes</taxon>
        <taxon>Mycobacteriales</taxon>
        <taxon>Corynebacteriaceae</taxon>
        <taxon>Corynebacterium</taxon>
    </lineage>
</organism>
<keyword evidence="2" id="KW-1185">Reference proteome</keyword>
<dbReference type="AlphaFoldDB" id="B1VGW4"/>
<protein>
    <submittedName>
        <fullName evidence="1">Uncharacterized protein</fullName>
    </submittedName>
</protein>
<evidence type="ECO:0000313" key="1">
    <source>
        <dbReference type="EMBL" id="CAQ05421.1"/>
    </source>
</evidence>